<name>A0A3A3FKP3_9BURK</name>
<accession>A0A3A3FKP3</accession>
<keyword evidence="3" id="KW-1185">Reference proteome</keyword>
<proteinExistence type="predicted"/>
<sequence length="114" mass="12346">MAAAPQPAFELSDFPLSASNNPPDNYDSDVQADKLRVHVASARSGLTEANIYRSCHQSPLPRPLIEHARSFAQQPHKSASARPQSFAALNIAVTALPAAGRDVQQVGVKDRFRQ</sequence>
<protein>
    <submittedName>
        <fullName evidence="2">Uncharacterized protein</fullName>
    </submittedName>
</protein>
<feature type="region of interest" description="Disordered" evidence="1">
    <location>
        <begin position="1"/>
        <end position="28"/>
    </location>
</feature>
<dbReference type="EMBL" id="QYUO01000002">
    <property type="protein sequence ID" value="RJF95877.1"/>
    <property type="molecule type" value="Genomic_DNA"/>
</dbReference>
<dbReference type="AlphaFoldDB" id="A0A3A3FKP3"/>
<gene>
    <name evidence="2" type="ORF">D3871_21160</name>
</gene>
<organism evidence="2 3">
    <name type="scientific">Noviherbaspirillum saxi</name>
    <dbReference type="NCBI Taxonomy" id="2320863"/>
    <lineage>
        <taxon>Bacteria</taxon>
        <taxon>Pseudomonadati</taxon>
        <taxon>Pseudomonadota</taxon>
        <taxon>Betaproteobacteria</taxon>
        <taxon>Burkholderiales</taxon>
        <taxon>Oxalobacteraceae</taxon>
        <taxon>Noviherbaspirillum</taxon>
    </lineage>
</organism>
<reference evidence="3" key="1">
    <citation type="submission" date="2018-09" db="EMBL/GenBank/DDBJ databases">
        <authorList>
            <person name="Zhu H."/>
        </authorList>
    </citation>
    <scope>NUCLEOTIDE SEQUENCE [LARGE SCALE GENOMIC DNA]</scope>
    <source>
        <strain evidence="3">K1R23-30</strain>
    </source>
</reference>
<evidence type="ECO:0000313" key="3">
    <source>
        <dbReference type="Proteomes" id="UP000265955"/>
    </source>
</evidence>
<evidence type="ECO:0000256" key="1">
    <source>
        <dbReference type="SAM" id="MobiDB-lite"/>
    </source>
</evidence>
<dbReference type="Proteomes" id="UP000265955">
    <property type="component" value="Unassembled WGS sequence"/>
</dbReference>
<evidence type="ECO:0000313" key="2">
    <source>
        <dbReference type="EMBL" id="RJF95877.1"/>
    </source>
</evidence>
<comment type="caution">
    <text evidence="2">The sequence shown here is derived from an EMBL/GenBank/DDBJ whole genome shotgun (WGS) entry which is preliminary data.</text>
</comment>